<accession>A0A068SA00</accession>
<evidence type="ECO:0000313" key="2">
    <source>
        <dbReference type="Proteomes" id="UP000027586"/>
    </source>
</evidence>
<evidence type="ECO:0000313" key="1">
    <source>
        <dbReference type="EMBL" id="CDH58071.1"/>
    </source>
</evidence>
<protein>
    <recommendedName>
        <fullName evidence="3">WWE domain-containing protein</fullName>
    </recommendedName>
</protein>
<sequence>MAAIEWVYNAGSAWAPLDRYTQQTIEALWSQNGASWIQSSPSFGGHSIFIDTSQLILMCSGYSYTIARRYR</sequence>
<dbReference type="OrthoDB" id="2202855at2759"/>
<comment type="caution">
    <text evidence="1">The sequence shown here is derived from an EMBL/GenBank/DDBJ whole genome shotgun (WGS) entry which is preliminary data.</text>
</comment>
<name>A0A068SA00_9FUNG</name>
<keyword evidence="2" id="KW-1185">Reference proteome</keyword>
<dbReference type="EMBL" id="CBTN010000052">
    <property type="protein sequence ID" value="CDH58071.1"/>
    <property type="molecule type" value="Genomic_DNA"/>
</dbReference>
<dbReference type="AlphaFoldDB" id="A0A068SA00"/>
<reference evidence="1" key="1">
    <citation type="submission" date="2013-08" db="EMBL/GenBank/DDBJ databases">
        <title>Gene expansion shapes genome architecture in the human pathogen Lichtheimia corymbifera: an evolutionary genomics analysis in the ancient terrestrial Mucorales (Mucoromycotina).</title>
        <authorList>
            <person name="Schwartze V.U."/>
            <person name="Winter S."/>
            <person name="Shelest E."/>
            <person name="Marcet-Houben M."/>
            <person name="Horn F."/>
            <person name="Wehner S."/>
            <person name="Hoffmann K."/>
            <person name="Riege K."/>
            <person name="Sammeth M."/>
            <person name="Nowrousian M."/>
            <person name="Valiante V."/>
            <person name="Linde J."/>
            <person name="Jacobsen I.D."/>
            <person name="Marz M."/>
            <person name="Brakhage A.A."/>
            <person name="Gabaldon T."/>
            <person name="Bocker S."/>
            <person name="Voigt K."/>
        </authorList>
    </citation>
    <scope>NUCLEOTIDE SEQUENCE [LARGE SCALE GENOMIC DNA]</scope>
    <source>
        <strain evidence="1">FSU 9682</strain>
    </source>
</reference>
<organism evidence="1 2">
    <name type="scientific">Lichtheimia corymbifera JMRC:FSU:9682</name>
    <dbReference type="NCBI Taxonomy" id="1263082"/>
    <lineage>
        <taxon>Eukaryota</taxon>
        <taxon>Fungi</taxon>
        <taxon>Fungi incertae sedis</taxon>
        <taxon>Mucoromycota</taxon>
        <taxon>Mucoromycotina</taxon>
        <taxon>Mucoromycetes</taxon>
        <taxon>Mucorales</taxon>
        <taxon>Lichtheimiaceae</taxon>
        <taxon>Lichtheimia</taxon>
    </lineage>
</organism>
<evidence type="ECO:0008006" key="3">
    <source>
        <dbReference type="Google" id="ProtNLM"/>
    </source>
</evidence>
<dbReference type="VEuPathDB" id="FungiDB:LCOR_08951.1"/>
<gene>
    <name evidence="1" type="ORF">LCOR_08951.1</name>
</gene>
<proteinExistence type="predicted"/>
<dbReference type="Proteomes" id="UP000027586">
    <property type="component" value="Unassembled WGS sequence"/>
</dbReference>